<dbReference type="EMBL" id="FO203503">
    <property type="protein sequence ID" value="CCK81062.1"/>
    <property type="molecule type" value="Genomic_DNA"/>
</dbReference>
<evidence type="ECO:0000313" key="3">
    <source>
        <dbReference type="Proteomes" id="UP000007347"/>
    </source>
</evidence>
<proteinExistence type="predicted"/>
<accession>K0NQB0</accession>
<reference evidence="2 3" key="1">
    <citation type="journal article" date="2013" name="Environ. Microbiol.">
        <title>Complete genome, catabolic sub-proteomes and key-metabolites of Desulfobacula toluolica Tol2, a marine, aromatic compound-degrading, sulfate-reducing bacterium.</title>
        <authorList>
            <person name="Wohlbrand L."/>
            <person name="Jacob J.H."/>
            <person name="Kube M."/>
            <person name="Mussmann M."/>
            <person name="Jarling R."/>
            <person name="Beck A."/>
            <person name="Amann R."/>
            <person name="Wilkes H."/>
            <person name="Reinhardt R."/>
            <person name="Rabus R."/>
        </authorList>
    </citation>
    <scope>NUCLEOTIDE SEQUENCE [LARGE SCALE GENOMIC DNA]</scope>
    <source>
        <strain evidence="3">DSM 7467 / Tol2</strain>
    </source>
</reference>
<evidence type="ECO:0000256" key="1">
    <source>
        <dbReference type="SAM" id="SignalP"/>
    </source>
</evidence>
<organism evidence="2 3">
    <name type="scientific">Desulfobacula toluolica (strain DSM 7467 / Tol2)</name>
    <dbReference type="NCBI Taxonomy" id="651182"/>
    <lineage>
        <taxon>Bacteria</taxon>
        <taxon>Pseudomonadati</taxon>
        <taxon>Thermodesulfobacteriota</taxon>
        <taxon>Desulfobacteria</taxon>
        <taxon>Desulfobacterales</taxon>
        <taxon>Desulfobacteraceae</taxon>
        <taxon>Desulfobacula</taxon>
    </lineage>
</organism>
<dbReference type="KEGG" id="dto:TOL2_C29020"/>
<sequence length="98" mass="11168">MKKTVSFIFCFLLISSSLALSTDLNSTPSDKTGNYELYNGVYHSALIQKNQSTKFLEQKLFRINTTTGETWMLIDVMKGGADIKYWKKITDGYPVDKK</sequence>
<evidence type="ECO:0000313" key="2">
    <source>
        <dbReference type="EMBL" id="CCK81062.1"/>
    </source>
</evidence>
<feature type="chain" id="PRO_5003835310" evidence="1">
    <location>
        <begin position="22"/>
        <end position="98"/>
    </location>
</feature>
<dbReference type="AlphaFoldDB" id="K0NQB0"/>
<dbReference type="STRING" id="651182.TOL2_C29020"/>
<name>K0NQB0_DESTT</name>
<keyword evidence="3" id="KW-1185">Reference proteome</keyword>
<dbReference type="RefSeq" id="WP_014958271.1">
    <property type="nucleotide sequence ID" value="NC_018645.1"/>
</dbReference>
<gene>
    <name evidence="2" type="ordered locus">TOL2_C29020</name>
</gene>
<keyword evidence="1" id="KW-0732">Signal</keyword>
<dbReference type="Proteomes" id="UP000007347">
    <property type="component" value="Chromosome"/>
</dbReference>
<protein>
    <submittedName>
        <fullName evidence="2">Uncharacterized protein</fullName>
    </submittedName>
</protein>
<feature type="signal peptide" evidence="1">
    <location>
        <begin position="1"/>
        <end position="21"/>
    </location>
</feature>
<dbReference type="HOGENOM" id="CLU_2329232_0_0_7"/>